<dbReference type="SUPFAM" id="SSF54909">
    <property type="entry name" value="Dimeric alpha+beta barrel"/>
    <property type="match status" value="1"/>
</dbReference>
<organism evidence="1 2">
    <name type="scientific">Sphingomonas oryzagri</name>
    <dbReference type="NCBI Taxonomy" id="3042314"/>
    <lineage>
        <taxon>Bacteria</taxon>
        <taxon>Pseudomonadati</taxon>
        <taxon>Pseudomonadota</taxon>
        <taxon>Alphaproteobacteria</taxon>
        <taxon>Sphingomonadales</taxon>
        <taxon>Sphingomonadaceae</taxon>
        <taxon>Sphingomonas</taxon>
    </lineage>
</organism>
<name>A0ABT6MVY1_9SPHN</name>
<evidence type="ECO:0000313" key="2">
    <source>
        <dbReference type="Proteomes" id="UP001160625"/>
    </source>
</evidence>
<protein>
    <submittedName>
        <fullName evidence="1">DUF1428 domain-containing protein</fullName>
    </submittedName>
</protein>
<evidence type="ECO:0000313" key="1">
    <source>
        <dbReference type="EMBL" id="MDH7637163.1"/>
    </source>
</evidence>
<keyword evidence="2" id="KW-1185">Reference proteome</keyword>
<sequence length="120" mass="13435">MSYVQGFLIPVPVAKKDAYRDMAATTAPFFMEYGATRIVETWGDNLPDGKTTDFRKAVKAEEGENVVFSWIVWPDKATADAAHEKIWSDPRMPEPDGPIPFDGKRMIYGGFVPIFDTDEG</sequence>
<proteinExistence type="predicted"/>
<dbReference type="Gene3D" id="3.30.70.100">
    <property type="match status" value="1"/>
</dbReference>
<dbReference type="RefSeq" id="WP_281042529.1">
    <property type="nucleotide sequence ID" value="NZ_JARYGZ010000001.1"/>
</dbReference>
<reference evidence="1" key="1">
    <citation type="submission" date="2023-04" db="EMBL/GenBank/DDBJ databases">
        <title>Sphingomonas sp. MAHUQ-71 isolated from rice field.</title>
        <authorList>
            <person name="Huq M.A."/>
        </authorList>
    </citation>
    <scope>NUCLEOTIDE SEQUENCE</scope>
    <source>
        <strain evidence="1">MAHUQ-71</strain>
    </source>
</reference>
<accession>A0ABT6MVY1</accession>
<dbReference type="InterPro" id="IPR011008">
    <property type="entry name" value="Dimeric_a/b-barrel"/>
</dbReference>
<gene>
    <name evidence="1" type="ORF">QGN17_00335</name>
</gene>
<dbReference type="Pfam" id="PF07237">
    <property type="entry name" value="DUF1428"/>
    <property type="match status" value="1"/>
</dbReference>
<dbReference type="PIRSF" id="PIRSF007028">
    <property type="entry name" value="UCP007028"/>
    <property type="match status" value="1"/>
</dbReference>
<comment type="caution">
    <text evidence="1">The sequence shown here is derived from an EMBL/GenBank/DDBJ whole genome shotgun (WGS) entry which is preliminary data.</text>
</comment>
<dbReference type="InterPro" id="IPR009874">
    <property type="entry name" value="DUF1428"/>
</dbReference>
<dbReference type="EMBL" id="JARYGZ010000001">
    <property type="protein sequence ID" value="MDH7637163.1"/>
    <property type="molecule type" value="Genomic_DNA"/>
</dbReference>
<dbReference type="Proteomes" id="UP001160625">
    <property type="component" value="Unassembled WGS sequence"/>
</dbReference>